<evidence type="ECO:0000259" key="7">
    <source>
        <dbReference type="PROSITE" id="PS50850"/>
    </source>
</evidence>
<evidence type="ECO:0000313" key="8">
    <source>
        <dbReference type="EMBL" id="QTD99716.1"/>
    </source>
</evidence>
<keyword evidence="9" id="KW-1185">Reference proteome</keyword>
<feature type="transmembrane region" description="Helical" evidence="6">
    <location>
        <begin position="232"/>
        <end position="253"/>
    </location>
</feature>
<keyword evidence="5 6" id="KW-0472">Membrane</keyword>
<feature type="transmembrane region" description="Helical" evidence="6">
    <location>
        <begin position="104"/>
        <end position="125"/>
    </location>
</feature>
<proteinExistence type="predicted"/>
<dbReference type="CDD" id="cd06173">
    <property type="entry name" value="MFS_MefA_like"/>
    <property type="match status" value="1"/>
</dbReference>
<keyword evidence="4 6" id="KW-1133">Transmembrane helix</keyword>
<evidence type="ECO:0000256" key="6">
    <source>
        <dbReference type="SAM" id="Phobius"/>
    </source>
</evidence>
<accession>A0ABX7TSX7</accession>
<dbReference type="RefSeq" id="WP_208033261.1">
    <property type="nucleotide sequence ID" value="NZ_CP071839.1"/>
</dbReference>
<dbReference type="EMBL" id="CP071839">
    <property type="protein sequence ID" value="QTD99716.1"/>
    <property type="molecule type" value="Genomic_DNA"/>
</dbReference>
<dbReference type="InterPro" id="IPR020846">
    <property type="entry name" value="MFS_dom"/>
</dbReference>
<feature type="transmembrane region" description="Helical" evidence="6">
    <location>
        <begin position="170"/>
        <end position="190"/>
    </location>
</feature>
<feature type="transmembrane region" description="Helical" evidence="6">
    <location>
        <begin position="289"/>
        <end position="307"/>
    </location>
</feature>
<dbReference type="InterPro" id="IPR036259">
    <property type="entry name" value="MFS_trans_sf"/>
</dbReference>
<name>A0ABX7TSX7_STRCY</name>
<dbReference type="SUPFAM" id="SSF103473">
    <property type="entry name" value="MFS general substrate transporter"/>
    <property type="match status" value="1"/>
</dbReference>
<evidence type="ECO:0000256" key="2">
    <source>
        <dbReference type="ARBA" id="ARBA00022475"/>
    </source>
</evidence>
<evidence type="ECO:0000256" key="1">
    <source>
        <dbReference type="ARBA" id="ARBA00004651"/>
    </source>
</evidence>
<evidence type="ECO:0000313" key="9">
    <source>
        <dbReference type="Proteomes" id="UP000663908"/>
    </source>
</evidence>
<dbReference type="PROSITE" id="PS50850">
    <property type="entry name" value="MFS"/>
    <property type="match status" value="1"/>
</dbReference>
<dbReference type="PANTHER" id="PTHR23513:SF6">
    <property type="entry name" value="MAJOR FACILITATOR SUPERFAMILY ASSOCIATED DOMAIN-CONTAINING PROTEIN"/>
    <property type="match status" value="1"/>
</dbReference>
<dbReference type="PANTHER" id="PTHR23513">
    <property type="entry name" value="INTEGRAL MEMBRANE EFFLUX PROTEIN-RELATED"/>
    <property type="match status" value="1"/>
</dbReference>
<keyword evidence="2" id="KW-1003">Cell membrane</keyword>
<comment type="subcellular location">
    <subcellularLocation>
        <location evidence="1">Cell membrane</location>
        <topology evidence="1">Multi-pass membrane protein</topology>
    </subcellularLocation>
</comment>
<evidence type="ECO:0000256" key="5">
    <source>
        <dbReference type="ARBA" id="ARBA00023136"/>
    </source>
</evidence>
<feature type="domain" description="Major facilitator superfamily (MFS) profile" evidence="7">
    <location>
        <begin position="223"/>
        <end position="434"/>
    </location>
</feature>
<feature type="transmembrane region" description="Helical" evidence="6">
    <location>
        <begin position="44"/>
        <end position="67"/>
    </location>
</feature>
<evidence type="ECO:0000256" key="3">
    <source>
        <dbReference type="ARBA" id="ARBA00022692"/>
    </source>
</evidence>
<feature type="transmembrane region" description="Helical" evidence="6">
    <location>
        <begin position="79"/>
        <end position="98"/>
    </location>
</feature>
<protein>
    <submittedName>
        <fullName evidence="8">Enterobactin exporter EntS</fullName>
    </submittedName>
</protein>
<reference evidence="8 9" key="1">
    <citation type="submission" date="2021-03" db="EMBL/GenBank/DDBJ databases">
        <title>Complete genome sequence of Streptomyces cyanogenus S136, producer of anticancer angucycline landomycin A.</title>
        <authorList>
            <person name="Hrab P."/>
            <person name="Ruckert C."/>
            <person name="Busche T."/>
            <person name="Ostash I."/>
            <person name="Kalinowski J."/>
            <person name="Fedorenko V."/>
            <person name="Yushchuk O."/>
            <person name="Ostash B."/>
        </authorList>
    </citation>
    <scope>NUCLEOTIDE SEQUENCE [LARGE SCALE GENOMIC DNA]</scope>
    <source>
        <strain evidence="8 9">S136</strain>
    </source>
</reference>
<dbReference type="Pfam" id="PF07690">
    <property type="entry name" value="MFS_1"/>
    <property type="match status" value="1"/>
</dbReference>
<gene>
    <name evidence="8" type="ORF">S1361_20440</name>
</gene>
<sequence>MSGGAGRVLTGRFLRFWLIQICAQVGAKVALLFLPMLAISGYAVSPAVLGFLNALQYFPVLAVALLFGGAFDRWDRRTCFAAAYLGNSAALLLVPLYGDGAHRVLVLVGVCTVMGCLVAFADMCAQTVPPDLVPPERLVAANGRLEFVYSMCLVGAPGAAGLLYDRFGSGPGLGVISALCLVAGLLSLTLRFPRRPVPKTGEKSRVWAATLSGMGFLLRHPILRVTTVQAGLFNFLEQAVLTIYLLLAVRIWGLSPGSVGMTITVGGVGTVLGAVVAGGRGGRMSTVRALVAGMGLASLTPMLLVFATGPRLVLMTMASAAFLIYGFGMTLYNVHAVSLRQILTPPDRLGSVSAAYRFFAFGPIGLGALLGGWAGGFLGLRASMTTFVALLAVSFAVFAVTVLRLRAEIAGVLPNEYAADPAGTTDEAADSAPV</sequence>
<feature type="transmembrane region" description="Helical" evidence="6">
    <location>
        <begin position="313"/>
        <end position="334"/>
    </location>
</feature>
<organism evidence="8 9">
    <name type="scientific">Streptomyces cyanogenus</name>
    <dbReference type="NCBI Taxonomy" id="80860"/>
    <lineage>
        <taxon>Bacteria</taxon>
        <taxon>Bacillati</taxon>
        <taxon>Actinomycetota</taxon>
        <taxon>Actinomycetes</taxon>
        <taxon>Kitasatosporales</taxon>
        <taxon>Streptomycetaceae</taxon>
        <taxon>Streptomyces</taxon>
    </lineage>
</organism>
<feature type="transmembrane region" description="Helical" evidence="6">
    <location>
        <begin position="384"/>
        <end position="403"/>
    </location>
</feature>
<feature type="transmembrane region" description="Helical" evidence="6">
    <location>
        <begin position="259"/>
        <end position="277"/>
    </location>
</feature>
<feature type="transmembrane region" description="Helical" evidence="6">
    <location>
        <begin position="355"/>
        <end position="378"/>
    </location>
</feature>
<feature type="transmembrane region" description="Helical" evidence="6">
    <location>
        <begin position="146"/>
        <end position="164"/>
    </location>
</feature>
<dbReference type="Gene3D" id="1.20.1250.20">
    <property type="entry name" value="MFS general substrate transporter like domains"/>
    <property type="match status" value="1"/>
</dbReference>
<feature type="transmembrane region" description="Helical" evidence="6">
    <location>
        <begin position="16"/>
        <end position="38"/>
    </location>
</feature>
<dbReference type="Proteomes" id="UP000663908">
    <property type="component" value="Chromosome"/>
</dbReference>
<evidence type="ECO:0000256" key="4">
    <source>
        <dbReference type="ARBA" id="ARBA00022989"/>
    </source>
</evidence>
<keyword evidence="3 6" id="KW-0812">Transmembrane</keyword>
<dbReference type="InterPro" id="IPR011701">
    <property type="entry name" value="MFS"/>
</dbReference>